<sequence>MSQSDTIRQKLIETEYEPVSSSRKLNLLLQRSVRYSYRQRCCKCCPTILCELLFPIAIIVLLTLARYGINRLAEKQKDDGSLPGSFSKHPCSQDINIPPTSSNDIFTNCFKFPPSYSGGRWGSHSHDDVSNKTNIVFEPNRTDINELVQRATTRLATMECNNTNVWSQNPNDEMDAHLLQNKTVNTVIVDFSATSDLRKERNLAYNIIVRAPNIILKNDPIDRSFISYKHPGYISDRSNTTDNNAIKGSELPE</sequence>
<organism evidence="3 4">
    <name type="scientific">Rotaria sordida</name>
    <dbReference type="NCBI Taxonomy" id="392033"/>
    <lineage>
        <taxon>Eukaryota</taxon>
        <taxon>Metazoa</taxon>
        <taxon>Spiralia</taxon>
        <taxon>Gnathifera</taxon>
        <taxon>Rotifera</taxon>
        <taxon>Eurotatoria</taxon>
        <taxon>Bdelloidea</taxon>
        <taxon>Philodinida</taxon>
        <taxon>Philodinidae</taxon>
        <taxon>Rotaria</taxon>
    </lineage>
</organism>
<proteinExistence type="predicted"/>
<gene>
    <name evidence="3" type="ORF">ZHD862_LOCUS16772</name>
</gene>
<keyword evidence="2" id="KW-0472">Membrane</keyword>
<evidence type="ECO:0000256" key="1">
    <source>
        <dbReference type="SAM" id="MobiDB-lite"/>
    </source>
</evidence>
<comment type="caution">
    <text evidence="3">The sequence shown here is derived from an EMBL/GenBank/DDBJ whole genome shotgun (WGS) entry which is preliminary data.</text>
</comment>
<keyword evidence="2" id="KW-0812">Transmembrane</keyword>
<evidence type="ECO:0000313" key="4">
    <source>
        <dbReference type="Proteomes" id="UP000663864"/>
    </source>
</evidence>
<evidence type="ECO:0000256" key="2">
    <source>
        <dbReference type="SAM" id="Phobius"/>
    </source>
</evidence>
<dbReference type="Proteomes" id="UP000663864">
    <property type="component" value="Unassembled WGS sequence"/>
</dbReference>
<feature type="transmembrane region" description="Helical" evidence="2">
    <location>
        <begin position="48"/>
        <end position="69"/>
    </location>
</feature>
<dbReference type="EMBL" id="CAJNOT010000807">
    <property type="protein sequence ID" value="CAF1084744.1"/>
    <property type="molecule type" value="Genomic_DNA"/>
</dbReference>
<name>A0A814MZ62_9BILA</name>
<feature type="non-terminal residue" evidence="3">
    <location>
        <position position="1"/>
    </location>
</feature>
<feature type="region of interest" description="Disordered" evidence="1">
    <location>
        <begin position="76"/>
        <end position="95"/>
    </location>
</feature>
<protein>
    <submittedName>
        <fullName evidence="3">Uncharacterized protein</fullName>
    </submittedName>
</protein>
<reference evidence="3" key="1">
    <citation type="submission" date="2021-02" db="EMBL/GenBank/DDBJ databases">
        <authorList>
            <person name="Nowell W R."/>
        </authorList>
    </citation>
    <scope>NUCLEOTIDE SEQUENCE</scope>
</reference>
<dbReference type="AlphaFoldDB" id="A0A814MZ62"/>
<evidence type="ECO:0000313" key="3">
    <source>
        <dbReference type="EMBL" id="CAF1084744.1"/>
    </source>
</evidence>
<keyword evidence="2" id="KW-1133">Transmembrane helix</keyword>
<accession>A0A814MZ62</accession>